<accession>A0ACC1PD09</accession>
<proteinExistence type="predicted"/>
<comment type="caution">
    <text evidence="1">The sequence shown here is derived from an EMBL/GenBank/DDBJ whole genome shotgun (WGS) entry which is preliminary data.</text>
</comment>
<name>A0ACC1PD09_9PEZI</name>
<dbReference type="EMBL" id="JAPDGR010000551">
    <property type="protein sequence ID" value="KAJ2989239.1"/>
    <property type="molecule type" value="Genomic_DNA"/>
</dbReference>
<evidence type="ECO:0000313" key="1">
    <source>
        <dbReference type="EMBL" id="KAJ2989239.1"/>
    </source>
</evidence>
<evidence type="ECO:0000313" key="2">
    <source>
        <dbReference type="Proteomes" id="UP001143856"/>
    </source>
</evidence>
<gene>
    <name evidence="1" type="ORF">NUW58_g3571</name>
</gene>
<dbReference type="Proteomes" id="UP001143856">
    <property type="component" value="Unassembled WGS sequence"/>
</dbReference>
<sequence length="273" mass="31302">MVEWKCTTASAVENDADLVTWTQSPGIKQNFYQLLDKSNGEYASWFGKWWNIIAAYTKCDLTFDKDRWPAIMGLATAIEAQSGCRLVHGLWEVNLSEELMWKISDPLKGKRLENGVPSWSWLGWASAVHRMAFNLNGYFRMDAAVALQTHPPDRTKIFVRGRMAKLKWTAQYSGDGYRGYRYRFLSDSRHVILGAWDGSWNPDIVPQEGWDIWSLEFVTDDRIKEAAGLVVRRQEQDADIVWTRVGTYSLQPYASHGDDPAWDVPKIQSITLT</sequence>
<keyword evidence="2" id="KW-1185">Reference proteome</keyword>
<reference evidence="1" key="1">
    <citation type="submission" date="2022-10" db="EMBL/GenBank/DDBJ databases">
        <title>Genome Sequence of Xylaria curta.</title>
        <authorList>
            <person name="Buettner E."/>
        </authorList>
    </citation>
    <scope>NUCLEOTIDE SEQUENCE</scope>
    <source>
        <strain evidence="1">Babe10</strain>
    </source>
</reference>
<organism evidence="1 2">
    <name type="scientific">Xylaria curta</name>
    <dbReference type="NCBI Taxonomy" id="42375"/>
    <lineage>
        <taxon>Eukaryota</taxon>
        <taxon>Fungi</taxon>
        <taxon>Dikarya</taxon>
        <taxon>Ascomycota</taxon>
        <taxon>Pezizomycotina</taxon>
        <taxon>Sordariomycetes</taxon>
        <taxon>Xylariomycetidae</taxon>
        <taxon>Xylariales</taxon>
        <taxon>Xylariaceae</taxon>
        <taxon>Xylaria</taxon>
    </lineage>
</organism>
<protein>
    <submittedName>
        <fullName evidence="1">Uncharacterized protein</fullName>
    </submittedName>
</protein>